<dbReference type="EMBL" id="AODD01000021">
    <property type="protein sequence ID" value="EUJ22616.1"/>
    <property type="molecule type" value="Genomic_DNA"/>
</dbReference>
<dbReference type="AlphaFoldDB" id="W7BH97"/>
<sequence length="66" mass="7524">MIVLSRTKNGLLPESDYIQNHLKNVAQMPADVCKDTRIISAMFWKTILIYLRTTDLFLNGLVGKLT</sequence>
<proteinExistence type="predicted"/>
<organism evidence="1 2">
    <name type="scientific">Listeria grandensis FSL F6-0971</name>
    <dbReference type="NCBI Taxonomy" id="1265819"/>
    <lineage>
        <taxon>Bacteria</taxon>
        <taxon>Bacillati</taxon>
        <taxon>Bacillota</taxon>
        <taxon>Bacilli</taxon>
        <taxon>Bacillales</taxon>
        <taxon>Listeriaceae</taxon>
        <taxon>Listeria</taxon>
    </lineage>
</organism>
<name>W7BH97_9LIST</name>
<comment type="caution">
    <text evidence="1">The sequence shown here is derived from an EMBL/GenBank/DDBJ whole genome shotgun (WGS) entry which is preliminary data.</text>
</comment>
<evidence type="ECO:0000313" key="2">
    <source>
        <dbReference type="Proteomes" id="UP000019253"/>
    </source>
</evidence>
<evidence type="ECO:0000313" key="1">
    <source>
        <dbReference type="EMBL" id="EUJ22616.1"/>
    </source>
</evidence>
<dbReference type="STRING" id="1265819.PGRAN_12654"/>
<keyword evidence="2" id="KW-1185">Reference proteome</keyword>
<gene>
    <name evidence="1" type="ORF">PGRAN_12654</name>
</gene>
<accession>W7BH97</accession>
<dbReference type="Proteomes" id="UP000019253">
    <property type="component" value="Unassembled WGS sequence"/>
</dbReference>
<reference evidence="1 2" key="1">
    <citation type="journal article" date="2014" name="Int. J. Syst. Evol. Microbiol.">
        <title>Listeria floridensis sp. nov., Listeria aquatica sp. nov., Listeria cornellensis sp. nov., Listeria riparia sp. nov. and Listeria grandensis sp. nov., from agricultural and natural environments.</title>
        <authorList>
            <person name="den Bakker H.C."/>
            <person name="Warchocki S."/>
            <person name="Wright E.M."/>
            <person name="Allred A.F."/>
            <person name="Ahlstrom C."/>
            <person name="Manuel C.S."/>
            <person name="Stasiewicz M.J."/>
            <person name="Burrell A."/>
            <person name="Roof S."/>
            <person name="Strawn L."/>
            <person name="Fortes E.D."/>
            <person name="Nightingale K.K."/>
            <person name="Kephart D."/>
            <person name="Wiedmann M."/>
        </authorList>
    </citation>
    <scope>NUCLEOTIDE SEQUENCE [LARGE SCALE GENOMIC DNA]</scope>
    <source>
        <strain evidence="2">FSL F6-971</strain>
    </source>
</reference>
<protein>
    <submittedName>
        <fullName evidence="1">Uncharacterized protein</fullName>
    </submittedName>
</protein>